<evidence type="ECO:0000256" key="3">
    <source>
        <dbReference type="ARBA" id="ARBA00022801"/>
    </source>
</evidence>
<accession>A0A5E4XX84</accession>
<evidence type="ECO:0000256" key="4">
    <source>
        <dbReference type="ARBA" id="ARBA00022833"/>
    </source>
</evidence>
<comment type="cofactor">
    <cofactor evidence="1">
        <name>Zn(2+)</name>
        <dbReference type="ChEBI" id="CHEBI:29105"/>
    </cofactor>
</comment>
<dbReference type="GO" id="GO:0016788">
    <property type="term" value="F:hydrolase activity, acting on ester bonds"/>
    <property type="evidence" value="ECO:0007669"/>
    <property type="project" value="InterPro"/>
</dbReference>
<keyword evidence="3" id="KW-0378">Hydrolase</keyword>
<dbReference type="GO" id="GO:0046872">
    <property type="term" value="F:metal ion binding"/>
    <property type="evidence" value="ECO:0007669"/>
    <property type="project" value="UniProtKB-KW"/>
</dbReference>
<protein>
    <submittedName>
        <fullName evidence="6">Succinylglutamate desuccinylase</fullName>
    </submittedName>
</protein>
<feature type="domain" description="Succinylglutamate desuccinylase/Aspartoacylase catalytic" evidence="5">
    <location>
        <begin position="30"/>
        <end position="110"/>
    </location>
</feature>
<dbReference type="RefSeq" id="WP_150670651.1">
    <property type="nucleotide sequence ID" value="NZ_CABPSB010000018.1"/>
</dbReference>
<dbReference type="InterPro" id="IPR055438">
    <property type="entry name" value="AstE_AspA_cat"/>
</dbReference>
<evidence type="ECO:0000256" key="1">
    <source>
        <dbReference type="ARBA" id="ARBA00001947"/>
    </source>
</evidence>
<evidence type="ECO:0000313" key="6">
    <source>
        <dbReference type="EMBL" id="VVE40984.1"/>
    </source>
</evidence>
<dbReference type="CDD" id="cd06250">
    <property type="entry name" value="M14_PaAOTO_like"/>
    <property type="match status" value="1"/>
</dbReference>
<dbReference type="Gene3D" id="3.40.630.10">
    <property type="entry name" value="Zn peptidases"/>
    <property type="match status" value="1"/>
</dbReference>
<sequence length="375" mass="40944">MQSVIHPLPFVGTGTAQSVVAQHFGEPNCGRKVYVQAALHADEIPAMLVATRLREKLLVLEAQGRLRAQVVLLSVANPLGLNQWLMGAPQGRFELASGRNYNRSFPMLFDAIVERLERQPGQLSDDVARNRDRVRAAWRDALLARPATDAFGALQSLLMLQAFDADIVLDLHCSREAAMHLYTGDECWPAAEPLARYLGSTANLLALDSGAHSFDEAQSYTWYRVRQHFGAKYPMPSGPVSVTIEHRGQRDVSYAQAEADASAIMQYLTYTGDVDGQVSPLPDLPYPATPLAGSEQFRAPSAGVLVHRATLGALIEVGQPVFDIVDPITGDVTTLVSRTQGVMYMRRDVRFVNAGDPLGRVTGHRAQRTGMLLGA</sequence>
<organism evidence="6 7">
    <name type="scientific">Pandoraea anhela</name>
    <dbReference type="NCBI Taxonomy" id="2508295"/>
    <lineage>
        <taxon>Bacteria</taxon>
        <taxon>Pseudomonadati</taxon>
        <taxon>Pseudomonadota</taxon>
        <taxon>Betaproteobacteria</taxon>
        <taxon>Burkholderiales</taxon>
        <taxon>Burkholderiaceae</taxon>
        <taxon>Pandoraea</taxon>
    </lineage>
</organism>
<dbReference type="PANTHER" id="PTHR37326">
    <property type="entry name" value="BLL3975 PROTEIN"/>
    <property type="match status" value="1"/>
</dbReference>
<dbReference type="PANTHER" id="PTHR37326:SF1">
    <property type="entry name" value="BLL3975 PROTEIN"/>
    <property type="match status" value="1"/>
</dbReference>
<keyword evidence="2" id="KW-0479">Metal-binding</keyword>
<keyword evidence="4" id="KW-0862">Zinc</keyword>
<dbReference type="AlphaFoldDB" id="A0A5E4XX84"/>
<evidence type="ECO:0000313" key="7">
    <source>
        <dbReference type="Proteomes" id="UP000406256"/>
    </source>
</evidence>
<keyword evidence="7" id="KW-1185">Reference proteome</keyword>
<proteinExistence type="predicted"/>
<dbReference type="Pfam" id="PF24827">
    <property type="entry name" value="AstE_AspA_cat"/>
    <property type="match status" value="1"/>
</dbReference>
<name>A0A5E4XX84_9BURK</name>
<dbReference type="SUPFAM" id="SSF53187">
    <property type="entry name" value="Zn-dependent exopeptidases"/>
    <property type="match status" value="1"/>
</dbReference>
<evidence type="ECO:0000256" key="2">
    <source>
        <dbReference type="ARBA" id="ARBA00022723"/>
    </source>
</evidence>
<dbReference type="Proteomes" id="UP000406256">
    <property type="component" value="Unassembled WGS sequence"/>
</dbReference>
<gene>
    <name evidence="6" type="ORF">PAN31108_04152</name>
</gene>
<dbReference type="InterPro" id="IPR053138">
    <property type="entry name" value="N-alpha-Ac-DABA_deacetylase"/>
</dbReference>
<dbReference type="EMBL" id="CABPSB010000018">
    <property type="protein sequence ID" value="VVE40984.1"/>
    <property type="molecule type" value="Genomic_DNA"/>
</dbReference>
<evidence type="ECO:0000259" key="5">
    <source>
        <dbReference type="Pfam" id="PF24827"/>
    </source>
</evidence>
<reference evidence="6 7" key="1">
    <citation type="submission" date="2019-08" db="EMBL/GenBank/DDBJ databases">
        <authorList>
            <person name="Peeters C."/>
        </authorList>
    </citation>
    <scope>NUCLEOTIDE SEQUENCE [LARGE SCALE GENOMIC DNA]</scope>
    <source>
        <strain evidence="6 7">LMG 31108</strain>
    </source>
</reference>
<dbReference type="OrthoDB" id="527673at2"/>